<keyword evidence="1" id="KW-0472">Membrane</keyword>
<organism evidence="2 4">
    <name type="scientific">Flagellimonas pelagia</name>
    <dbReference type="NCBI Taxonomy" id="2306998"/>
    <lineage>
        <taxon>Bacteria</taxon>
        <taxon>Pseudomonadati</taxon>
        <taxon>Bacteroidota</taxon>
        <taxon>Flavobacteriia</taxon>
        <taxon>Flavobacteriales</taxon>
        <taxon>Flavobacteriaceae</taxon>
        <taxon>Flagellimonas</taxon>
    </lineage>
</organism>
<feature type="transmembrane region" description="Helical" evidence="1">
    <location>
        <begin position="532"/>
        <end position="552"/>
    </location>
</feature>
<dbReference type="AlphaFoldDB" id="A0A3A1NN22"/>
<feature type="transmembrane region" description="Helical" evidence="1">
    <location>
        <begin position="55"/>
        <end position="80"/>
    </location>
</feature>
<feature type="transmembrane region" description="Helical" evidence="1">
    <location>
        <begin position="178"/>
        <end position="196"/>
    </location>
</feature>
<dbReference type="RefSeq" id="WP_036379398.1">
    <property type="nucleotide sequence ID" value="NZ_QXFI01000018.1"/>
</dbReference>
<dbReference type="OrthoDB" id="100605at2"/>
<evidence type="ECO:0000256" key="1">
    <source>
        <dbReference type="SAM" id="Phobius"/>
    </source>
</evidence>
<feature type="transmembrane region" description="Helical" evidence="1">
    <location>
        <begin position="329"/>
        <end position="351"/>
    </location>
</feature>
<gene>
    <name evidence="2" type="ORF">D2V05_07715</name>
    <name evidence="3" type="ORF">FQ017_07645</name>
</gene>
<name>A0A3A1NN22_9FLAO</name>
<sequence length="614" mass="70120">MKTIFSIVKNELRQRVFSWVTLVFFLMLAFQMIWYTKGSFDFFSNEGVLMNASSILYRNYAAMGMLMIIIIAIATGGVLYKEIRYKSAEWTYALPINEKQFFIGRFLAAFLYLVILSTGMIVGHLLVPFSGIGEAGRFGPVQWGPLFHGWIMFTVPNLFFYVSVVFFAIVFTRRMTTSYLAVFLVVILFLIAQTSYETGGGDNLMAYILADSGGYVAAQHYTELLSPTQKNTELFKLTGYVLKNRLLWMGLAMVFAIAAYLRFSFKYVIQAGTDKSKKIKEGKKVSFSTASIKLPEVVKQYKVPNFLTKLWSLSKLEFLNIVRPTSFKIILGIILLMVFLQNVTWNAAYYIGNEYPISSNMTYFRLQWGVFITMLIMIWAGELFFKDKTVNIWQITDSLPVPVWVTQLSRLAAIIGLSFILSVSFIVVSVFTQVLLGGASYIDLGQFAEDLLLYRWAFLNFVLWASLVFFVGALTSHRIFTHLLCVAIFIFLIVSFDMGIIEDLRLGYGFTPGVEDYSEMSGYGIFQESANWFFLLWLALAITLVMTGVWLWKRGSDKKWKNRLSLKNMQLSMVSKGVMVLFFGAFLFLMSFITKNVYDNGNFIPDAEEERLDA</sequence>
<feature type="transmembrane region" description="Helical" evidence="1">
    <location>
        <begin position="246"/>
        <end position="269"/>
    </location>
</feature>
<evidence type="ECO:0000313" key="5">
    <source>
        <dbReference type="Proteomes" id="UP000321621"/>
    </source>
</evidence>
<reference evidence="2 4" key="1">
    <citation type="submission" date="2018-08" db="EMBL/GenBank/DDBJ databases">
        <title>Proposal of Muricauda 72 sp.nov. and Muricauda NH166 sp.nov., isolated from seawater.</title>
        <authorList>
            <person name="Cheng H."/>
            <person name="Wu Y.-H."/>
            <person name="Guo L.-L."/>
            <person name="Xu X.-W."/>
        </authorList>
    </citation>
    <scope>NUCLEOTIDE SEQUENCE [LARGE SCALE GENOMIC DNA]</scope>
    <source>
        <strain evidence="2 4">72</strain>
    </source>
</reference>
<dbReference type="Proteomes" id="UP000321621">
    <property type="component" value="Unassembled WGS sequence"/>
</dbReference>
<accession>A0A3A1NN22</accession>
<feature type="transmembrane region" description="Helical" evidence="1">
    <location>
        <begin position="573"/>
        <end position="593"/>
    </location>
</feature>
<evidence type="ECO:0000313" key="2">
    <source>
        <dbReference type="EMBL" id="RIV45442.1"/>
    </source>
</evidence>
<proteinExistence type="predicted"/>
<feature type="transmembrane region" description="Helical" evidence="1">
    <location>
        <begin position="16"/>
        <end position="35"/>
    </location>
</feature>
<keyword evidence="1" id="KW-1133">Transmembrane helix</keyword>
<evidence type="ECO:0000313" key="4">
    <source>
        <dbReference type="Proteomes" id="UP000266691"/>
    </source>
</evidence>
<feature type="transmembrane region" description="Helical" evidence="1">
    <location>
        <begin position="101"/>
        <end position="127"/>
    </location>
</feature>
<evidence type="ECO:0000313" key="3">
    <source>
        <dbReference type="EMBL" id="TXJ96920.1"/>
    </source>
</evidence>
<feature type="transmembrane region" description="Helical" evidence="1">
    <location>
        <begin position="481"/>
        <end position="501"/>
    </location>
</feature>
<dbReference type="Proteomes" id="UP000266691">
    <property type="component" value="Unassembled WGS sequence"/>
</dbReference>
<keyword evidence="1" id="KW-0812">Transmembrane</keyword>
<dbReference type="EMBL" id="VNWK01000018">
    <property type="protein sequence ID" value="TXJ96920.1"/>
    <property type="molecule type" value="Genomic_DNA"/>
</dbReference>
<feature type="transmembrane region" description="Helical" evidence="1">
    <location>
        <begin position="363"/>
        <end position="385"/>
    </location>
</feature>
<protein>
    <submittedName>
        <fullName evidence="2">ABC transporter permease</fullName>
    </submittedName>
</protein>
<keyword evidence="5" id="KW-1185">Reference proteome</keyword>
<comment type="caution">
    <text evidence="2">The sequence shown here is derived from an EMBL/GenBank/DDBJ whole genome shotgun (WGS) entry which is preliminary data.</text>
</comment>
<feature type="transmembrane region" description="Helical" evidence="1">
    <location>
        <begin position="147"/>
        <end position="171"/>
    </location>
</feature>
<reference evidence="3 5" key="2">
    <citation type="submission" date="2019-07" db="EMBL/GenBank/DDBJ databases">
        <title>Draft genome of two Muricauda strains isolated from deep sea.</title>
        <authorList>
            <person name="Sun C."/>
        </authorList>
    </citation>
    <scope>NUCLEOTIDE SEQUENCE [LARGE SCALE GENOMIC DNA]</scope>
    <source>
        <strain evidence="3 5">72</strain>
    </source>
</reference>
<feature type="transmembrane region" description="Helical" evidence="1">
    <location>
        <begin position="456"/>
        <end position="474"/>
    </location>
</feature>
<feature type="transmembrane region" description="Helical" evidence="1">
    <location>
        <begin position="411"/>
        <end position="436"/>
    </location>
</feature>
<dbReference type="EMBL" id="QXFI01000018">
    <property type="protein sequence ID" value="RIV45442.1"/>
    <property type="molecule type" value="Genomic_DNA"/>
</dbReference>